<evidence type="ECO:0008006" key="2">
    <source>
        <dbReference type="Google" id="ProtNLM"/>
    </source>
</evidence>
<reference evidence="1" key="1">
    <citation type="journal article" date="2021" name="Proc. Natl. Acad. Sci. U.S.A.">
        <title>A Catalog of Tens of Thousands of Viruses from Human Metagenomes Reveals Hidden Associations with Chronic Diseases.</title>
        <authorList>
            <person name="Tisza M.J."/>
            <person name="Buck C.B."/>
        </authorList>
    </citation>
    <scope>NUCLEOTIDE SEQUENCE</scope>
    <source>
        <strain evidence="1">Cte0p10</strain>
    </source>
</reference>
<proteinExistence type="predicted"/>
<accession>A0A8S5NF48</accession>
<name>A0A8S5NF48_9CAUD</name>
<sequence length="44" mass="5120">MYSIFKMYYPMGLFTVQQCKDAVFVGWLTAEQFKEITGQDYVAA</sequence>
<dbReference type="InterPro" id="IPR010022">
    <property type="entry name" value="XkdX"/>
</dbReference>
<dbReference type="EMBL" id="BK015156">
    <property type="protein sequence ID" value="DAD93273.1"/>
    <property type="molecule type" value="Genomic_DNA"/>
</dbReference>
<evidence type="ECO:0000313" key="1">
    <source>
        <dbReference type="EMBL" id="DAD93273.1"/>
    </source>
</evidence>
<dbReference type="Pfam" id="PF09693">
    <property type="entry name" value="Phage_XkdX"/>
    <property type="match status" value="1"/>
</dbReference>
<organism evidence="1">
    <name type="scientific">Myoviridae sp. cte0p10</name>
    <dbReference type="NCBI Taxonomy" id="2826674"/>
    <lineage>
        <taxon>Viruses</taxon>
        <taxon>Duplodnaviria</taxon>
        <taxon>Heunggongvirae</taxon>
        <taxon>Uroviricota</taxon>
        <taxon>Caudoviricetes</taxon>
    </lineage>
</organism>
<protein>
    <recommendedName>
        <fullName evidence="2">XkdX family protein</fullName>
    </recommendedName>
</protein>